<reference evidence="1" key="2">
    <citation type="journal article" date="2015" name="Data Brief">
        <title>Shoot transcriptome of the giant reed, Arundo donax.</title>
        <authorList>
            <person name="Barrero R.A."/>
            <person name="Guerrero F.D."/>
            <person name="Moolhuijzen P."/>
            <person name="Goolsby J.A."/>
            <person name="Tidwell J."/>
            <person name="Bellgard S.E."/>
            <person name="Bellgard M.I."/>
        </authorList>
    </citation>
    <scope>NUCLEOTIDE SEQUENCE</scope>
    <source>
        <tissue evidence="1">Shoot tissue taken approximately 20 cm above the soil surface</tissue>
    </source>
</reference>
<dbReference type="AlphaFoldDB" id="A0A0A8Z783"/>
<protein>
    <submittedName>
        <fullName evidence="1">Uncharacterized protein</fullName>
    </submittedName>
</protein>
<accession>A0A0A8Z783</accession>
<evidence type="ECO:0000313" key="1">
    <source>
        <dbReference type="EMBL" id="JAD30722.1"/>
    </source>
</evidence>
<proteinExistence type="predicted"/>
<organism evidence="1">
    <name type="scientific">Arundo donax</name>
    <name type="common">Giant reed</name>
    <name type="synonym">Donax arundinaceus</name>
    <dbReference type="NCBI Taxonomy" id="35708"/>
    <lineage>
        <taxon>Eukaryota</taxon>
        <taxon>Viridiplantae</taxon>
        <taxon>Streptophyta</taxon>
        <taxon>Embryophyta</taxon>
        <taxon>Tracheophyta</taxon>
        <taxon>Spermatophyta</taxon>
        <taxon>Magnoliopsida</taxon>
        <taxon>Liliopsida</taxon>
        <taxon>Poales</taxon>
        <taxon>Poaceae</taxon>
        <taxon>PACMAD clade</taxon>
        <taxon>Arundinoideae</taxon>
        <taxon>Arundineae</taxon>
        <taxon>Arundo</taxon>
    </lineage>
</organism>
<name>A0A0A8Z783_ARUDO</name>
<dbReference type="EMBL" id="GBRH01267173">
    <property type="protein sequence ID" value="JAD30722.1"/>
    <property type="molecule type" value="Transcribed_RNA"/>
</dbReference>
<sequence>MAGPTARGLQACFWHGRSLRCCVAVGQCN</sequence>
<reference evidence="1" key="1">
    <citation type="submission" date="2014-09" db="EMBL/GenBank/DDBJ databases">
        <authorList>
            <person name="Magalhaes I.L.F."/>
            <person name="Oliveira U."/>
            <person name="Santos F.R."/>
            <person name="Vidigal T.H.D.A."/>
            <person name="Brescovit A.D."/>
            <person name="Santos A.J."/>
        </authorList>
    </citation>
    <scope>NUCLEOTIDE SEQUENCE</scope>
    <source>
        <tissue evidence="1">Shoot tissue taken approximately 20 cm above the soil surface</tissue>
    </source>
</reference>